<keyword evidence="2" id="KW-0378">Hydrolase</keyword>
<comment type="caution">
    <text evidence="6">The sequence shown here is derived from an EMBL/GenBank/DDBJ whole genome shotgun (WGS) entry which is preliminary data.</text>
</comment>
<dbReference type="SUPFAM" id="SSF49265">
    <property type="entry name" value="Fibronectin type III"/>
    <property type="match status" value="1"/>
</dbReference>
<dbReference type="InterPro" id="IPR013783">
    <property type="entry name" value="Ig-like_fold"/>
</dbReference>
<dbReference type="Gene3D" id="2.60.40.1500">
    <property type="entry name" value="Glycosyl hydrolase domain, family 39"/>
    <property type="match status" value="1"/>
</dbReference>
<dbReference type="Proteomes" id="UP001596189">
    <property type="component" value="Unassembled WGS sequence"/>
</dbReference>
<dbReference type="Pfam" id="PF01229">
    <property type="entry name" value="Glyco_hydro_39"/>
    <property type="match status" value="1"/>
</dbReference>
<proteinExistence type="inferred from homology"/>
<dbReference type="InterPro" id="IPR000514">
    <property type="entry name" value="Glyco_hydro_39"/>
</dbReference>
<evidence type="ECO:0000313" key="6">
    <source>
        <dbReference type="EMBL" id="MFC6007428.1"/>
    </source>
</evidence>
<dbReference type="EMBL" id="JBHSRD010000003">
    <property type="protein sequence ID" value="MFC6007428.1"/>
    <property type="molecule type" value="Genomic_DNA"/>
</dbReference>
<dbReference type="InterPro" id="IPR049165">
    <property type="entry name" value="GH39_as"/>
</dbReference>
<keyword evidence="3" id="KW-0326">Glycosidase</keyword>
<keyword evidence="7" id="KW-1185">Reference proteome</keyword>
<sequence>MSTDARSTTAADAKRDWDERIYRRTETGGGSDIQLPAPDDVTAEPGCGHIALRWRPVAGAAGYIVSRAESPDGEFVVLDHGNSDVPASPDPWYSDAVTEPGVAYSYRVQASPSPDLQPGPPSAVVSAAATDEVVEPITVEVDAATTTGALQRVWEMVGSERLSQLWLKSDDNGNPVAEEFDTALRRAHDELGVRRVRAHAIFHDDVQVLTWPEGGKPAFDFAGVDRIVDQVISTGLRPVLELGFMPRDLASDASKTCFQYEGIVSPPKDWQVWADLNGALAAHLVERYGIEDVATWGFEVWNEPNLEVFWTGTKAEYLRLYELAAHAIKAVDARLLVGGPATAASEWVEDICAYCAEHDVPLDFVSTHTYGNAPVDVHPSLRRHGFEDAEVWWTEWGVGHTHFHPVHDTAFAAPFVLHGFKSAQGRVDALAYWVVSDHFEELGRPPKLLHGGFGLLTVGNLRKPRWWAVSLAAEQGDAVLASTVTGDGAQTLVESWATKHDDGTVDVLLWNVCPDASQFAGRPDLDRWVTVTVSGLGAGVYDGRLARVDNARSSIDVHVDPDTVWPDEDEWQRLHEVDQLHEEGLDVHLDENGQVTAIVDLPMPGIARLRLTPRG</sequence>
<evidence type="ECO:0000256" key="3">
    <source>
        <dbReference type="ARBA" id="ARBA00023295"/>
    </source>
</evidence>
<dbReference type="PRINTS" id="PR00745">
    <property type="entry name" value="GLHYDRLASE39"/>
</dbReference>
<evidence type="ECO:0000256" key="1">
    <source>
        <dbReference type="ARBA" id="ARBA00008875"/>
    </source>
</evidence>
<feature type="domain" description="Glycosyl hydrolases family 39 N-terminal catalytic" evidence="5">
    <location>
        <begin position="138"/>
        <end position="577"/>
    </location>
</feature>
<organism evidence="6 7">
    <name type="scientific">Angustibacter luteus</name>
    <dbReference type="NCBI Taxonomy" id="658456"/>
    <lineage>
        <taxon>Bacteria</taxon>
        <taxon>Bacillati</taxon>
        <taxon>Actinomycetota</taxon>
        <taxon>Actinomycetes</taxon>
        <taxon>Kineosporiales</taxon>
        <taxon>Kineosporiaceae</taxon>
    </lineage>
</organism>
<reference evidence="7" key="1">
    <citation type="journal article" date="2019" name="Int. J. Syst. Evol. Microbiol.">
        <title>The Global Catalogue of Microorganisms (GCM) 10K type strain sequencing project: providing services to taxonomists for standard genome sequencing and annotation.</title>
        <authorList>
            <consortium name="The Broad Institute Genomics Platform"/>
            <consortium name="The Broad Institute Genome Sequencing Center for Infectious Disease"/>
            <person name="Wu L."/>
            <person name="Ma J."/>
        </authorList>
    </citation>
    <scope>NUCLEOTIDE SEQUENCE [LARGE SCALE GENOMIC DNA]</scope>
    <source>
        <strain evidence="7">KACC 14249</strain>
    </source>
</reference>
<dbReference type="SUPFAM" id="SSF51445">
    <property type="entry name" value="(Trans)glycosidases"/>
    <property type="match status" value="1"/>
</dbReference>
<dbReference type="PANTHER" id="PTHR12631:SF10">
    <property type="entry name" value="BETA-XYLOSIDASE-LIKE PROTEIN-RELATED"/>
    <property type="match status" value="1"/>
</dbReference>
<gene>
    <name evidence="6" type="ORF">ACFQDO_09835</name>
</gene>
<evidence type="ECO:0000259" key="5">
    <source>
        <dbReference type="Pfam" id="PF01229"/>
    </source>
</evidence>
<dbReference type="InterPro" id="IPR017853">
    <property type="entry name" value="GH"/>
</dbReference>
<dbReference type="PROSITE" id="PS01027">
    <property type="entry name" value="GLYCOSYL_HYDROL_F39"/>
    <property type="match status" value="1"/>
</dbReference>
<dbReference type="Gene3D" id="2.60.40.10">
    <property type="entry name" value="Immunoglobulins"/>
    <property type="match status" value="1"/>
</dbReference>
<dbReference type="PANTHER" id="PTHR12631">
    <property type="entry name" value="ALPHA-L-IDURONIDASE"/>
    <property type="match status" value="1"/>
</dbReference>
<evidence type="ECO:0000256" key="2">
    <source>
        <dbReference type="ARBA" id="ARBA00022801"/>
    </source>
</evidence>
<feature type="region of interest" description="Disordered" evidence="4">
    <location>
        <begin position="22"/>
        <end position="41"/>
    </location>
</feature>
<name>A0ABW1JFJ8_9ACTN</name>
<accession>A0ABW1JFJ8</accession>
<dbReference type="Gene3D" id="3.20.20.80">
    <property type="entry name" value="Glycosidases"/>
    <property type="match status" value="1"/>
</dbReference>
<evidence type="ECO:0000313" key="7">
    <source>
        <dbReference type="Proteomes" id="UP001596189"/>
    </source>
</evidence>
<evidence type="ECO:0000256" key="4">
    <source>
        <dbReference type="SAM" id="MobiDB-lite"/>
    </source>
</evidence>
<comment type="similarity">
    <text evidence="1">Belongs to the glycosyl hydrolase 39 family.</text>
</comment>
<dbReference type="InterPro" id="IPR049166">
    <property type="entry name" value="GH39_cat"/>
</dbReference>
<dbReference type="RefSeq" id="WP_345716228.1">
    <property type="nucleotide sequence ID" value="NZ_BAABFP010000004.1"/>
</dbReference>
<dbReference type="InterPro" id="IPR051923">
    <property type="entry name" value="Glycosyl_Hydrolase_39"/>
</dbReference>
<dbReference type="InterPro" id="IPR036116">
    <property type="entry name" value="FN3_sf"/>
</dbReference>
<protein>
    <submittedName>
        <fullName evidence="6">Xylan 1,4-beta-xylosidase</fullName>
    </submittedName>
</protein>